<dbReference type="Proteomes" id="UP000620156">
    <property type="component" value="Unassembled WGS sequence"/>
</dbReference>
<comment type="caution">
    <text evidence="2">The sequence shown here is derived from an EMBL/GenBank/DDBJ whole genome shotgun (WGS) entry which is preliminary data.</text>
</comment>
<name>A0A918BIQ5_9ACTN</name>
<evidence type="ECO:0000313" key="2">
    <source>
        <dbReference type="EMBL" id="GGQ68930.1"/>
    </source>
</evidence>
<organism evidence="2 3">
    <name type="scientific">Streptomyces ruber</name>
    <dbReference type="NCBI Taxonomy" id="83378"/>
    <lineage>
        <taxon>Bacteria</taxon>
        <taxon>Bacillati</taxon>
        <taxon>Actinomycetota</taxon>
        <taxon>Actinomycetes</taxon>
        <taxon>Kitasatosporales</taxon>
        <taxon>Streptomycetaceae</taxon>
        <taxon>Streptomyces</taxon>
    </lineage>
</organism>
<feature type="region of interest" description="Disordered" evidence="1">
    <location>
        <begin position="1"/>
        <end position="61"/>
    </location>
</feature>
<proteinExistence type="predicted"/>
<reference evidence="2" key="1">
    <citation type="journal article" date="2014" name="Int. J. Syst. Evol. Microbiol.">
        <title>Complete genome sequence of Corynebacterium casei LMG S-19264T (=DSM 44701T), isolated from a smear-ripened cheese.</title>
        <authorList>
            <consortium name="US DOE Joint Genome Institute (JGI-PGF)"/>
            <person name="Walter F."/>
            <person name="Albersmeier A."/>
            <person name="Kalinowski J."/>
            <person name="Ruckert C."/>
        </authorList>
    </citation>
    <scope>NUCLEOTIDE SEQUENCE</scope>
    <source>
        <strain evidence="2">JCM 3131</strain>
    </source>
</reference>
<sequence>MLRRLPEGRGPASGPVAHRHGQRQRQRVPAGPGPGLGDRTLPGPAVHTGTPARPPAVWGGLRTALIRPDGHVVGQ</sequence>
<feature type="compositionally biased region" description="Basic residues" evidence="1">
    <location>
        <begin position="17"/>
        <end position="26"/>
    </location>
</feature>
<reference evidence="2" key="2">
    <citation type="submission" date="2020-09" db="EMBL/GenBank/DDBJ databases">
        <authorList>
            <person name="Sun Q."/>
            <person name="Ohkuma M."/>
        </authorList>
    </citation>
    <scope>NUCLEOTIDE SEQUENCE</scope>
    <source>
        <strain evidence="2">JCM 3131</strain>
    </source>
</reference>
<protein>
    <submittedName>
        <fullName evidence="2">Uncharacterized protein</fullName>
    </submittedName>
</protein>
<gene>
    <name evidence="2" type="ORF">GCM10010145_43330</name>
</gene>
<accession>A0A918BIQ5</accession>
<evidence type="ECO:0000256" key="1">
    <source>
        <dbReference type="SAM" id="MobiDB-lite"/>
    </source>
</evidence>
<dbReference type="AlphaFoldDB" id="A0A918BIQ5"/>
<keyword evidence="3" id="KW-1185">Reference proteome</keyword>
<dbReference type="EMBL" id="BMQK01000010">
    <property type="protein sequence ID" value="GGQ68930.1"/>
    <property type="molecule type" value="Genomic_DNA"/>
</dbReference>
<evidence type="ECO:0000313" key="3">
    <source>
        <dbReference type="Proteomes" id="UP000620156"/>
    </source>
</evidence>